<dbReference type="PANTHER" id="PTHR31694:SF26">
    <property type="entry name" value="OS05G0151100 PROTEIN"/>
    <property type="match status" value="1"/>
</dbReference>
<dbReference type="PANTHER" id="PTHR31694">
    <property type="entry name" value="DESICCATION-LIKE PROTEIN"/>
    <property type="match status" value="1"/>
</dbReference>
<dbReference type="EMBL" id="CP036426">
    <property type="protein sequence ID" value="QDV32341.1"/>
    <property type="molecule type" value="Genomic_DNA"/>
</dbReference>
<evidence type="ECO:0008006" key="3">
    <source>
        <dbReference type="Google" id="ProtNLM"/>
    </source>
</evidence>
<dbReference type="Pfam" id="PF13668">
    <property type="entry name" value="Ferritin_2"/>
    <property type="match status" value="1"/>
</dbReference>
<name>A0A518GUU2_9BACT</name>
<gene>
    <name evidence="1" type="ORF">ElP_01690</name>
</gene>
<evidence type="ECO:0000313" key="1">
    <source>
        <dbReference type="EMBL" id="QDV32341.1"/>
    </source>
</evidence>
<organism evidence="1 2">
    <name type="scientific">Tautonia plasticadhaerens</name>
    <dbReference type="NCBI Taxonomy" id="2527974"/>
    <lineage>
        <taxon>Bacteria</taxon>
        <taxon>Pseudomonadati</taxon>
        <taxon>Planctomycetota</taxon>
        <taxon>Planctomycetia</taxon>
        <taxon>Isosphaerales</taxon>
        <taxon>Isosphaeraceae</taxon>
        <taxon>Tautonia</taxon>
    </lineage>
</organism>
<dbReference type="KEGG" id="tpla:ElP_01690"/>
<protein>
    <recommendedName>
        <fullName evidence="3">Ferritin-like domain-containing protein</fullName>
    </recommendedName>
</protein>
<dbReference type="OrthoDB" id="954262at2"/>
<dbReference type="PROSITE" id="PS51318">
    <property type="entry name" value="TAT"/>
    <property type="match status" value="1"/>
</dbReference>
<accession>A0A518GUU2</accession>
<dbReference type="InterPro" id="IPR006311">
    <property type="entry name" value="TAT_signal"/>
</dbReference>
<evidence type="ECO:0000313" key="2">
    <source>
        <dbReference type="Proteomes" id="UP000317835"/>
    </source>
</evidence>
<keyword evidence="2" id="KW-1185">Reference proteome</keyword>
<sequence length="304" mass="31231">MNEQDRGGRSASNRRRILQGLGLASIGLAGGALTGRNAHAQRGGLDVPVLNFALNLEYLEAEYYTYATAGVSIADLGIGVTGVSTGAGNPGPVTVKPNPRVPFTSGGLIEQYANEIALDEQNHVRFLRAALGANAVARPAIDLMGSFAAAAEAAGLGSGFDPFASELNFLLGAFIFEDVGVTAYKGAARLLANRDFLEAAAGILAVEAYHAGEVRTVLAAMDADAPGLGIAGIVQAISDLRDAADGAADLDQGIVEDGELNIVPADENSIAFSRSAQQVLNIVYLNANTAPGGFFPMGMNGAIR</sequence>
<dbReference type="AlphaFoldDB" id="A0A518GUU2"/>
<proteinExistence type="predicted"/>
<dbReference type="Proteomes" id="UP000317835">
    <property type="component" value="Chromosome"/>
</dbReference>
<dbReference type="InterPro" id="IPR052965">
    <property type="entry name" value="Pigment-catalase-like"/>
</dbReference>
<dbReference type="RefSeq" id="WP_145266365.1">
    <property type="nucleotide sequence ID" value="NZ_CP036426.1"/>
</dbReference>
<reference evidence="1 2" key="1">
    <citation type="submission" date="2019-02" db="EMBL/GenBank/DDBJ databases">
        <title>Deep-cultivation of Planctomycetes and their phenomic and genomic characterization uncovers novel biology.</title>
        <authorList>
            <person name="Wiegand S."/>
            <person name="Jogler M."/>
            <person name="Boedeker C."/>
            <person name="Pinto D."/>
            <person name="Vollmers J."/>
            <person name="Rivas-Marin E."/>
            <person name="Kohn T."/>
            <person name="Peeters S.H."/>
            <person name="Heuer A."/>
            <person name="Rast P."/>
            <person name="Oberbeckmann S."/>
            <person name="Bunk B."/>
            <person name="Jeske O."/>
            <person name="Meyerdierks A."/>
            <person name="Storesund J.E."/>
            <person name="Kallscheuer N."/>
            <person name="Luecker S."/>
            <person name="Lage O.M."/>
            <person name="Pohl T."/>
            <person name="Merkel B.J."/>
            <person name="Hornburger P."/>
            <person name="Mueller R.-W."/>
            <person name="Bruemmer F."/>
            <person name="Labrenz M."/>
            <person name="Spormann A.M."/>
            <person name="Op den Camp H."/>
            <person name="Overmann J."/>
            <person name="Amann R."/>
            <person name="Jetten M.S.M."/>
            <person name="Mascher T."/>
            <person name="Medema M.H."/>
            <person name="Devos D.P."/>
            <person name="Kaster A.-K."/>
            <person name="Ovreas L."/>
            <person name="Rohde M."/>
            <person name="Galperin M.Y."/>
            <person name="Jogler C."/>
        </authorList>
    </citation>
    <scope>NUCLEOTIDE SEQUENCE [LARGE SCALE GENOMIC DNA]</scope>
    <source>
        <strain evidence="1 2">ElP</strain>
    </source>
</reference>